<proteinExistence type="predicted"/>
<dbReference type="InterPro" id="IPR011990">
    <property type="entry name" value="TPR-like_helical_dom_sf"/>
</dbReference>
<dbReference type="EMBL" id="JACEEZ010018455">
    <property type="protein sequence ID" value="KAG0716897.1"/>
    <property type="molecule type" value="Genomic_DNA"/>
</dbReference>
<dbReference type="GO" id="GO:0016853">
    <property type="term" value="F:isomerase activity"/>
    <property type="evidence" value="ECO:0007669"/>
    <property type="project" value="UniProtKB-KW"/>
</dbReference>
<dbReference type="OrthoDB" id="433738at2759"/>
<sequence length="298" mass="33522">MCQIRNSRVQVSAAAMRTLRISGFAEVEVAGQLSYSGQPRAREQARIGVSLQEVWCSCEVELLESKYLSNKTFEPCVLGDAMCAFDRALETVFSLMTNEEIANVAVSLPGKLVSMLEDVSFTCIAHLRIEENSRLVYELNPTEKLRIAVKYKNMGVTLYKEGLSHQQILAFFLFSDAVKWLCMIQPEEAEDISKDVGTIKMQCYNNIALYHLQQHNYSLCVAAATTLLGVDEGNVKALYRRAVAHTEMQNYELATQDLRAALVLDPDNKSLKKQQDVIKQKQKGLSDRYAVAMKKLFS</sequence>
<accession>A0A8J5CR83</accession>
<dbReference type="SUPFAM" id="SSF48452">
    <property type="entry name" value="TPR-like"/>
    <property type="match status" value="1"/>
</dbReference>
<name>A0A8J5CR83_CHIOP</name>
<keyword evidence="3" id="KW-1185">Reference proteome</keyword>
<protein>
    <submittedName>
        <fullName evidence="2">Peptidyl-prolyl cis-trans isomerase FKBP4</fullName>
    </submittedName>
</protein>
<dbReference type="Pfam" id="PF00515">
    <property type="entry name" value="TPR_1"/>
    <property type="match status" value="1"/>
</dbReference>
<feature type="repeat" description="TPR" evidence="1">
    <location>
        <begin position="235"/>
        <end position="268"/>
    </location>
</feature>
<dbReference type="SMART" id="SM00028">
    <property type="entry name" value="TPR"/>
    <property type="match status" value="2"/>
</dbReference>
<evidence type="ECO:0000313" key="3">
    <source>
        <dbReference type="Proteomes" id="UP000770661"/>
    </source>
</evidence>
<evidence type="ECO:0000313" key="2">
    <source>
        <dbReference type="EMBL" id="KAG0716897.1"/>
    </source>
</evidence>
<evidence type="ECO:0000256" key="1">
    <source>
        <dbReference type="PROSITE-ProRule" id="PRU00339"/>
    </source>
</evidence>
<keyword evidence="1" id="KW-0802">TPR repeat</keyword>
<dbReference type="Gene3D" id="1.25.40.10">
    <property type="entry name" value="Tetratricopeptide repeat domain"/>
    <property type="match status" value="1"/>
</dbReference>
<dbReference type="PANTHER" id="PTHR46512">
    <property type="entry name" value="PEPTIDYLPROLYL ISOMERASE"/>
    <property type="match status" value="1"/>
</dbReference>
<dbReference type="InterPro" id="IPR050754">
    <property type="entry name" value="FKBP4/5/8-like"/>
</dbReference>
<dbReference type="Proteomes" id="UP000770661">
    <property type="component" value="Unassembled WGS sequence"/>
</dbReference>
<gene>
    <name evidence="2" type="primary">Fkbp4</name>
    <name evidence="2" type="ORF">GWK47_008566</name>
</gene>
<dbReference type="PANTHER" id="PTHR46512:SF10">
    <property type="entry name" value="FK506-BINDING PROTEIN-LIKE"/>
    <property type="match status" value="1"/>
</dbReference>
<dbReference type="AlphaFoldDB" id="A0A8J5CR83"/>
<keyword evidence="2" id="KW-0413">Isomerase</keyword>
<organism evidence="2 3">
    <name type="scientific">Chionoecetes opilio</name>
    <name type="common">Atlantic snow crab</name>
    <name type="synonym">Cancer opilio</name>
    <dbReference type="NCBI Taxonomy" id="41210"/>
    <lineage>
        <taxon>Eukaryota</taxon>
        <taxon>Metazoa</taxon>
        <taxon>Ecdysozoa</taxon>
        <taxon>Arthropoda</taxon>
        <taxon>Crustacea</taxon>
        <taxon>Multicrustacea</taxon>
        <taxon>Malacostraca</taxon>
        <taxon>Eumalacostraca</taxon>
        <taxon>Eucarida</taxon>
        <taxon>Decapoda</taxon>
        <taxon>Pleocyemata</taxon>
        <taxon>Brachyura</taxon>
        <taxon>Eubrachyura</taxon>
        <taxon>Majoidea</taxon>
        <taxon>Majidae</taxon>
        <taxon>Chionoecetes</taxon>
    </lineage>
</organism>
<reference evidence="2" key="1">
    <citation type="submission" date="2020-07" db="EMBL/GenBank/DDBJ databases">
        <title>The High-quality genome of the commercially important snow crab, Chionoecetes opilio.</title>
        <authorList>
            <person name="Jeong J.-H."/>
            <person name="Ryu S."/>
        </authorList>
    </citation>
    <scope>NUCLEOTIDE SEQUENCE</scope>
    <source>
        <strain evidence="2">MADBK_172401_WGS</strain>
        <tissue evidence="2">Digestive gland</tissue>
    </source>
</reference>
<dbReference type="InterPro" id="IPR019734">
    <property type="entry name" value="TPR_rpt"/>
</dbReference>
<comment type="caution">
    <text evidence="2">The sequence shown here is derived from an EMBL/GenBank/DDBJ whole genome shotgun (WGS) entry which is preliminary data.</text>
</comment>
<dbReference type="PROSITE" id="PS50005">
    <property type="entry name" value="TPR"/>
    <property type="match status" value="1"/>
</dbReference>